<reference evidence="3 4" key="1">
    <citation type="submission" date="2016-10" db="EMBL/GenBank/DDBJ databases">
        <authorList>
            <person name="de Groot N.N."/>
        </authorList>
    </citation>
    <scope>NUCLEOTIDE SEQUENCE [LARGE SCALE GENOMIC DNA]</scope>
    <source>
        <strain evidence="3 4">DSM 43067</strain>
    </source>
</reference>
<dbReference type="EMBL" id="FOVH01000005">
    <property type="protein sequence ID" value="SFO35500.1"/>
    <property type="molecule type" value="Genomic_DNA"/>
</dbReference>
<dbReference type="AlphaFoldDB" id="A0A1I5GHW8"/>
<dbReference type="OrthoDB" id="3473829at2"/>
<keyword evidence="1" id="KW-1133">Transmembrane helix</keyword>
<dbReference type="Pfam" id="PF13492">
    <property type="entry name" value="GAF_3"/>
    <property type="match status" value="1"/>
</dbReference>
<dbReference type="InterPro" id="IPR029016">
    <property type="entry name" value="GAF-like_dom_sf"/>
</dbReference>
<evidence type="ECO:0000313" key="4">
    <source>
        <dbReference type="Proteomes" id="UP000183413"/>
    </source>
</evidence>
<dbReference type="InParanoid" id="A0A1I5GHW8"/>
<evidence type="ECO:0000256" key="1">
    <source>
        <dbReference type="SAM" id="Phobius"/>
    </source>
</evidence>
<dbReference type="InterPro" id="IPR003018">
    <property type="entry name" value="GAF"/>
</dbReference>
<accession>A0A1I5GHW8</accession>
<dbReference type="eggNOG" id="COG3850">
    <property type="taxonomic scope" value="Bacteria"/>
</dbReference>
<dbReference type="SUPFAM" id="SSF55781">
    <property type="entry name" value="GAF domain-like"/>
    <property type="match status" value="1"/>
</dbReference>
<protein>
    <submittedName>
        <fullName evidence="3">GAF domain-containing protein</fullName>
    </submittedName>
</protein>
<feature type="transmembrane region" description="Helical" evidence="1">
    <location>
        <begin position="26"/>
        <end position="46"/>
    </location>
</feature>
<evidence type="ECO:0000313" key="3">
    <source>
        <dbReference type="EMBL" id="SFO35500.1"/>
    </source>
</evidence>
<dbReference type="STRING" id="1993.SAMN04489713_105211"/>
<dbReference type="Gene3D" id="3.30.450.40">
    <property type="match status" value="1"/>
</dbReference>
<gene>
    <name evidence="3" type="ORF">SAMN04489713_105211</name>
</gene>
<dbReference type="Proteomes" id="UP000183413">
    <property type="component" value="Unassembled WGS sequence"/>
</dbReference>
<sequence length="202" mass="21086">MTGDDLPATVWGPPNMSRGAADGRRLAASFGLMAAVLDGVALPRLLTLVAERARAMAGVPLAFIALPTKEAHTLRIDVAVGAGSDRIRGLTVRRGRSMLGRAFSSRRALSARIVADQTLSGLPAGPILILPLDTGEATRGVLAVLGRPGAEAFSSSTARQLLLFADTSARLVQLAEDRRATDLPDPAAAQIIALPPPRPTRM</sequence>
<keyword evidence="1" id="KW-0812">Transmembrane</keyword>
<keyword evidence="4" id="KW-1185">Reference proteome</keyword>
<evidence type="ECO:0000259" key="2">
    <source>
        <dbReference type="Pfam" id="PF13492"/>
    </source>
</evidence>
<proteinExistence type="predicted"/>
<dbReference type="RefSeq" id="WP_075021489.1">
    <property type="nucleotide sequence ID" value="NZ_FOVH01000005.1"/>
</dbReference>
<feature type="domain" description="GAF" evidence="2">
    <location>
        <begin position="50"/>
        <end position="166"/>
    </location>
</feature>
<organism evidence="3 4">
    <name type="scientific">Actinomadura madurae</name>
    <dbReference type="NCBI Taxonomy" id="1993"/>
    <lineage>
        <taxon>Bacteria</taxon>
        <taxon>Bacillati</taxon>
        <taxon>Actinomycetota</taxon>
        <taxon>Actinomycetes</taxon>
        <taxon>Streptosporangiales</taxon>
        <taxon>Thermomonosporaceae</taxon>
        <taxon>Actinomadura</taxon>
    </lineage>
</organism>
<name>A0A1I5GHW8_9ACTN</name>
<keyword evidence="1" id="KW-0472">Membrane</keyword>